<dbReference type="HOGENOM" id="CLU_1376733_0_0_6"/>
<evidence type="ECO:0000313" key="3">
    <source>
        <dbReference type="Proteomes" id="UP000013165"/>
    </source>
</evidence>
<reference evidence="2 3" key="1">
    <citation type="journal article" date="2013" name="Genome Announc.">
        <title>Genome Sequence of the Polycyclic Aromatic Hydrocarbon-Degrading Bacterium Strain Marinobacter nanhaiticus D15-8WT.</title>
        <authorList>
            <person name="Cui Z."/>
            <person name="Gao W."/>
            <person name="Li Q."/>
            <person name="Xu G."/>
            <person name="Zheng L."/>
        </authorList>
    </citation>
    <scope>NUCLEOTIDE SEQUENCE [LARGE SCALE GENOMIC DNA]</scope>
    <source>
        <strain evidence="2 3">D15-8W</strain>
    </source>
</reference>
<evidence type="ECO:0000256" key="1">
    <source>
        <dbReference type="SAM" id="Phobius"/>
    </source>
</evidence>
<organism evidence="2 3">
    <name type="scientific">Marinobacter nanhaiticus D15-8W</name>
    <dbReference type="NCBI Taxonomy" id="626887"/>
    <lineage>
        <taxon>Bacteria</taxon>
        <taxon>Pseudomonadati</taxon>
        <taxon>Pseudomonadota</taxon>
        <taxon>Gammaproteobacteria</taxon>
        <taxon>Pseudomonadales</taxon>
        <taxon>Marinobacteraceae</taxon>
        <taxon>Marinobacter</taxon>
    </lineage>
</organism>
<sequence>MAESLQIAFYIVSPIGTFLAVATAYYAIYRQTKPCVVVYYEPNPDTASLIDLVIRNIGTGTARDISFSDPLPILGWGIEKADNSESKQIDHRIPFLAPGKELRFNAGQYGGLKDRVKNGISVSANYSFRTPLRSGKKGTDSSMLDVNYMQHAGTKNSAAQDLSDALKGRNHTVFIQMNKSLASISKSLSELSDKRDDA</sequence>
<dbReference type="STRING" id="626887.J057_06456"/>
<gene>
    <name evidence="2" type="ORF">J057_06456</name>
</gene>
<dbReference type="Proteomes" id="UP000013165">
    <property type="component" value="Unassembled WGS sequence"/>
</dbReference>
<keyword evidence="1" id="KW-0472">Membrane</keyword>
<keyword evidence="1" id="KW-1133">Transmembrane helix</keyword>
<dbReference type="AlphaFoldDB" id="N6VXH7"/>
<accession>N6VXH7</accession>
<protein>
    <submittedName>
        <fullName evidence="2">Uncharacterized protein</fullName>
    </submittedName>
</protein>
<evidence type="ECO:0000313" key="2">
    <source>
        <dbReference type="EMBL" id="ENO14970.1"/>
    </source>
</evidence>
<feature type="transmembrane region" description="Helical" evidence="1">
    <location>
        <begin position="7"/>
        <end position="28"/>
    </location>
</feature>
<dbReference type="RefSeq" id="WP_004579267.1">
    <property type="nucleotide sequence ID" value="NZ_AP028878.1"/>
</dbReference>
<dbReference type="OrthoDB" id="6711034at2"/>
<comment type="caution">
    <text evidence="2">The sequence shown here is derived from an EMBL/GenBank/DDBJ whole genome shotgun (WGS) entry which is preliminary data.</text>
</comment>
<keyword evidence="1" id="KW-0812">Transmembrane</keyword>
<keyword evidence="3" id="KW-1185">Reference proteome</keyword>
<name>N6VXH7_9GAMM</name>
<dbReference type="EMBL" id="APLQ01000011">
    <property type="protein sequence ID" value="ENO14970.1"/>
    <property type="molecule type" value="Genomic_DNA"/>
</dbReference>
<proteinExistence type="predicted"/>